<keyword evidence="1" id="KW-0472">Membrane</keyword>
<sequence>MDDLRLLQQVGQEVPLASSDQLAPARDRLLAAMTGTPVTPAAPATIRRGARRGRRFVFGGVAAAGVAAAIVSVLVLAPDQVGGDVPAARADAGQVLRNAAAAALRLPDTTPRPDQFIYTRSQEGRDLRESWMSVNGTRDGLVRTTSADGTADAVIPGCRNGRAAVVKGGQVLPGQTEPCTPEPGYRSDLPTDAAAMGAYLAEHRSGEPGSVNSAGKDVYYFAGGYLRPQSRAALYEAAATVTGLRAVENVTDGAGRPGIGIAWPSTGGTGEMVLVFDPESYAFLGVSGASAVLALAVVDKVGQTG</sequence>
<name>A0ABW1KJ41_9ACTN</name>
<dbReference type="Proteomes" id="UP001596203">
    <property type="component" value="Unassembled WGS sequence"/>
</dbReference>
<keyword evidence="1" id="KW-1133">Transmembrane helix</keyword>
<feature type="transmembrane region" description="Helical" evidence="1">
    <location>
        <begin position="56"/>
        <end position="77"/>
    </location>
</feature>
<dbReference type="RefSeq" id="WP_377430461.1">
    <property type="nucleotide sequence ID" value="NZ_JBHSPR010000053.1"/>
</dbReference>
<dbReference type="NCBIfam" id="NF038083">
    <property type="entry name" value="CU044_5270_fam"/>
    <property type="match status" value="1"/>
</dbReference>
<accession>A0ABW1KJ41</accession>
<comment type="caution">
    <text evidence="2">The sequence shown here is derived from an EMBL/GenBank/DDBJ whole genome shotgun (WGS) entry which is preliminary data.</text>
</comment>
<evidence type="ECO:0000256" key="1">
    <source>
        <dbReference type="SAM" id="Phobius"/>
    </source>
</evidence>
<gene>
    <name evidence="2" type="ORF">ACFP2T_37230</name>
</gene>
<dbReference type="InterPro" id="IPR047789">
    <property type="entry name" value="CU044_5270-like"/>
</dbReference>
<proteinExistence type="predicted"/>
<evidence type="ECO:0000313" key="3">
    <source>
        <dbReference type="Proteomes" id="UP001596203"/>
    </source>
</evidence>
<keyword evidence="1" id="KW-0812">Transmembrane</keyword>
<organism evidence="2 3">
    <name type="scientific">Plantactinospora solaniradicis</name>
    <dbReference type="NCBI Taxonomy" id="1723736"/>
    <lineage>
        <taxon>Bacteria</taxon>
        <taxon>Bacillati</taxon>
        <taxon>Actinomycetota</taxon>
        <taxon>Actinomycetes</taxon>
        <taxon>Micromonosporales</taxon>
        <taxon>Micromonosporaceae</taxon>
        <taxon>Plantactinospora</taxon>
    </lineage>
</organism>
<protein>
    <submittedName>
        <fullName evidence="2">CU044_5270 family protein</fullName>
    </submittedName>
</protein>
<evidence type="ECO:0000313" key="2">
    <source>
        <dbReference type="EMBL" id="MFC6021794.1"/>
    </source>
</evidence>
<keyword evidence="3" id="KW-1185">Reference proteome</keyword>
<reference evidence="3" key="1">
    <citation type="journal article" date="2019" name="Int. J. Syst. Evol. Microbiol.">
        <title>The Global Catalogue of Microorganisms (GCM) 10K type strain sequencing project: providing services to taxonomists for standard genome sequencing and annotation.</title>
        <authorList>
            <consortium name="The Broad Institute Genomics Platform"/>
            <consortium name="The Broad Institute Genome Sequencing Center for Infectious Disease"/>
            <person name="Wu L."/>
            <person name="Ma J."/>
        </authorList>
    </citation>
    <scope>NUCLEOTIDE SEQUENCE [LARGE SCALE GENOMIC DNA]</scope>
    <source>
        <strain evidence="3">ZS-35-S2</strain>
    </source>
</reference>
<dbReference type="EMBL" id="JBHSPR010000053">
    <property type="protein sequence ID" value="MFC6021794.1"/>
    <property type="molecule type" value="Genomic_DNA"/>
</dbReference>